<evidence type="ECO:0000313" key="4">
    <source>
        <dbReference type="Proteomes" id="UP000059574"/>
    </source>
</evidence>
<dbReference type="AlphaFoldDB" id="A0A0S2M0X3"/>
<dbReference type="EMBL" id="CP013200">
    <property type="protein sequence ID" value="ALO67429.1"/>
    <property type="molecule type" value="Genomic_DNA"/>
</dbReference>
<keyword evidence="2" id="KW-1133">Transmembrane helix</keyword>
<gene>
    <name evidence="3" type="ORF">AS189_14200</name>
</gene>
<name>A0A0S2M0X3_9MICC</name>
<sequence length="125" mass="13355">MPLSEHEQRLLDQLEQQLHAEDPKFANALSSSPARSMSTRNIVIGVLVMIVGLLILLGGVATHLILVGVLGFLIMGAGVYVAVSKAKSSGAGPAASKDGVKSAAKQKSGFMSNLEEKWDERRREQ</sequence>
<dbReference type="RefSeq" id="WP_062290250.1">
    <property type="nucleotide sequence ID" value="NZ_CP013200.1"/>
</dbReference>
<feature type="compositionally biased region" description="Basic and acidic residues" evidence="1">
    <location>
        <begin position="114"/>
        <end position="125"/>
    </location>
</feature>
<dbReference type="InterPro" id="IPR021401">
    <property type="entry name" value="DUF3040"/>
</dbReference>
<feature type="region of interest" description="Disordered" evidence="1">
    <location>
        <begin position="89"/>
        <end position="125"/>
    </location>
</feature>
<evidence type="ECO:0008006" key="5">
    <source>
        <dbReference type="Google" id="ProtNLM"/>
    </source>
</evidence>
<dbReference type="Proteomes" id="UP000059574">
    <property type="component" value="Chromosome"/>
</dbReference>
<keyword evidence="2" id="KW-0472">Membrane</keyword>
<evidence type="ECO:0000256" key="2">
    <source>
        <dbReference type="SAM" id="Phobius"/>
    </source>
</evidence>
<keyword evidence="2" id="KW-0812">Transmembrane</keyword>
<evidence type="ECO:0000313" key="3">
    <source>
        <dbReference type="EMBL" id="ALO67429.1"/>
    </source>
</evidence>
<feature type="transmembrane region" description="Helical" evidence="2">
    <location>
        <begin position="64"/>
        <end position="83"/>
    </location>
</feature>
<evidence type="ECO:0000256" key="1">
    <source>
        <dbReference type="SAM" id="MobiDB-lite"/>
    </source>
</evidence>
<proteinExistence type="predicted"/>
<feature type="transmembrane region" description="Helical" evidence="2">
    <location>
        <begin position="41"/>
        <end position="58"/>
    </location>
</feature>
<organism evidence="3 4">
    <name type="scientific">Arthrobacter alpinus</name>
    <dbReference type="NCBI Taxonomy" id="656366"/>
    <lineage>
        <taxon>Bacteria</taxon>
        <taxon>Bacillati</taxon>
        <taxon>Actinomycetota</taxon>
        <taxon>Actinomycetes</taxon>
        <taxon>Micrococcales</taxon>
        <taxon>Micrococcaceae</taxon>
        <taxon>Arthrobacter</taxon>
    </lineage>
</organism>
<protein>
    <recommendedName>
        <fullName evidence="5">DUF3040 domain-containing protein</fullName>
    </recommendedName>
</protein>
<reference evidence="4" key="1">
    <citation type="submission" date="2015-11" db="EMBL/GenBank/DDBJ databases">
        <authorList>
            <person name="Kumar R."/>
            <person name="Singh D."/>
            <person name="Swarnkar M.K."/>
            <person name="Singh A.K."/>
            <person name="Kumar S."/>
        </authorList>
    </citation>
    <scope>NUCLEOTIDE SEQUENCE [LARGE SCALE GENOMIC DNA]</scope>
    <source>
        <strain evidence="4">ERGS4:06</strain>
    </source>
</reference>
<reference evidence="3 4" key="2">
    <citation type="journal article" date="2016" name="J. Biotechnol.">
        <title>Complete genome sequence of Arthrobacter alpinus ERGS4:06, a yellow pigmented bacterium tolerant to cold and radiations isolated from Sikkim Himalaya.</title>
        <authorList>
            <person name="Kumar R."/>
            <person name="Singh D."/>
            <person name="Swarnkar M.K."/>
            <person name="Singh A.K."/>
            <person name="Kumar S."/>
        </authorList>
    </citation>
    <scope>NUCLEOTIDE SEQUENCE [LARGE SCALE GENOMIC DNA]</scope>
    <source>
        <strain evidence="3 4">ERGS4:06</strain>
    </source>
</reference>
<accession>A0A0S2M0X3</accession>
<dbReference type="Pfam" id="PF11239">
    <property type="entry name" value="DUF3040"/>
    <property type="match status" value="1"/>
</dbReference>